<dbReference type="RefSeq" id="WP_070787567.1">
    <property type="nucleotide sequence ID" value="NZ_CP075561.1"/>
</dbReference>
<dbReference type="InterPro" id="IPR007167">
    <property type="entry name" value="Fe-transptr_FeoA-like"/>
</dbReference>
<dbReference type="Gene3D" id="1.10.60.10">
    <property type="entry name" value="Iron dependent repressor, metal binding and dimerisation domain"/>
    <property type="match status" value="1"/>
</dbReference>
<dbReference type="Proteomes" id="UP000177273">
    <property type="component" value="Unassembled WGS sequence"/>
</dbReference>
<dbReference type="Pfam" id="PF04023">
    <property type="entry name" value="FeoA"/>
    <property type="match status" value="1"/>
</dbReference>
<protein>
    <recommendedName>
        <fullName evidence="11">Manganese transport regulator</fullName>
    </recommendedName>
</protein>
<evidence type="ECO:0000256" key="3">
    <source>
        <dbReference type="ARBA" id="ARBA00011738"/>
    </source>
</evidence>
<evidence type="ECO:0000256" key="11">
    <source>
        <dbReference type="ARBA" id="ARBA00032593"/>
    </source>
</evidence>
<dbReference type="InterPro" id="IPR050536">
    <property type="entry name" value="DtxR_MntR_Metal-Reg"/>
</dbReference>
<dbReference type="SMART" id="SM00529">
    <property type="entry name" value="HTH_DTXR"/>
    <property type="match status" value="1"/>
</dbReference>
<dbReference type="GO" id="GO:0046914">
    <property type="term" value="F:transition metal ion binding"/>
    <property type="evidence" value="ECO:0007669"/>
    <property type="project" value="InterPro"/>
</dbReference>
<comment type="similarity">
    <text evidence="2">Belongs to the DtxR/MntR family.</text>
</comment>
<evidence type="ECO:0000256" key="10">
    <source>
        <dbReference type="ARBA" id="ARBA00023211"/>
    </source>
</evidence>
<keyword evidence="9" id="KW-0804">Transcription</keyword>
<proteinExistence type="inferred from homology"/>
<evidence type="ECO:0000256" key="9">
    <source>
        <dbReference type="ARBA" id="ARBA00023163"/>
    </source>
</evidence>
<dbReference type="InterPro" id="IPR022687">
    <property type="entry name" value="HTH_DTXR"/>
</dbReference>
<dbReference type="SUPFAM" id="SSF47979">
    <property type="entry name" value="Iron-dependent repressor protein, dimerization domain"/>
    <property type="match status" value="1"/>
</dbReference>
<dbReference type="PANTHER" id="PTHR33238:SF11">
    <property type="entry name" value="TRANSCRIPTIONAL REGULATOR MNTR"/>
    <property type="match status" value="1"/>
</dbReference>
<evidence type="ECO:0000313" key="14">
    <source>
        <dbReference type="Proteomes" id="UP000177273"/>
    </source>
</evidence>
<dbReference type="PROSITE" id="PS50944">
    <property type="entry name" value="HTH_DTXR"/>
    <property type="match status" value="1"/>
</dbReference>
<dbReference type="Pfam" id="PF01325">
    <property type="entry name" value="Fe_dep_repress"/>
    <property type="match status" value="1"/>
</dbReference>
<accession>A0A9Q5P049</accession>
<gene>
    <name evidence="13" type="ORF">BG262_01180</name>
</gene>
<evidence type="ECO:0000256" key="5">
    <source>
        <dbReference type="ARBA" id="ARBA00022491"/>
    </source>
</evidence>
<reference evidence="14" key="1">
    <citation type="submission" date="2016-09" db="EMBL/GenBank/DDBJ databases">
        <title>Draft genome sequence of a novel species of the family Streptococcaceae isolated from flowers.</title>
        <authorList>
            <person name="Chuah L.-O."/>
            <person name="Yap K.-P."/>
            <person name="Thong K.L."/>
            <person name="Liong M.T."/>
            <person name="Ahmad R."/>
            <person name="Rusul G."/>
        </authorList>
    </citation>
    <scope>NUCLEOTIDE SEQUENCE [LARGE SCALE GENOMIC DNA]</scope>
    <source>
        <strain evidence="14">HibF3</strain>
    </source>
</reference>
<keyword evidence="14" id="KW-1185">Reference proteome</keyword>
<dbReference type="EMBL" id="MKIQ01000023">
    <property type="protein sequence ID" value="OFI47266.1"/>
    <property type="molecule type" value="Genomic_DNA"/>
</dbReference>
<evidence type="ECO:0000256" key="7">
    <source>
        <dbReference type="ARBA" id="ARBA00023125"/>
    </source>
</evidence>
<dbReference type="AlphaFoldDB" id="A0A9Q5P049"/>
<keyword evidence="6" id="KW-0805">Transcription regulation</keyword>
<dbReference type="GO" id="GO:0003700">
    <property type="term" value="F:DNA-binding transcription factor activity"/>
    <property type="evidence" value="ECO:0007669"/>
    <property type="project" value="InterPro"/>
</dbReference>
<name>A0A9Q5P049_9LACT</name>
<evidence type="ECO:0000313" key="13">
    <source>
        <dbReference type="EMBL" id="OFI47266.1"/>
    </source>
</evidence>
<evidence type="ECO:0000256" key="8">
    <source>
        <dbReference type="ARBA" id="ARBA00023159"/>
    </source>
</evidence>
<feature type="domain" description="HTH dtxR-type" evidence="12">
    <location>
        <begin position="11"/>
        <end position="67"/>
    </location>
</feature>
<keyword evidence="5" id="KW-0678">Repressor</keyword>
<comment type="subcellular location">
    <subcellularLocation>
        <location evidence="1">Cytoplasm</location>
    </subcellularLocation>
</comment>
<comment type="subunit">
    <text evidence="3">Homodimer.</text>
</comment>
<evidence type="ECO:0000256" key="1">
    <source>
        <dbReference type="ARBA" id="ARBA00004496"/>
    </source>
</evidence>
<dbReference type="InterPro" id="IPR001367">
    <property type="entry name" value="Fe_dep_repressor"/>
</dbReference>
<evidence type="ECO:0000256" key="6">
    <source>
        <dbReference type="ARBA" id="ARBA00023015"/>
    </source>
</evidence>
<organism evidence="13 14">
    <name type="scientific">Floricoccus penangensis</name>
    <dbReference type="NCBI Taxonomy" id="1859475"/>
    <lineage>
        <taxon>Bacteria</taxon>
        <taxon>Bacillati</taxon>
        <taxon>Bacillota</taxon>
        <taxon>Bacilli</taxon>
        <taxon>Lactobacillales</taxon>
        <taxon>Streptococcaceae</taxon>
        <taxon>Floricoccus</taxon>
    </lineage>
</organism>
<dbReference type="InterPro" id="IPR036421">
    <property type="entry name" value="Fe_dep_repressor_sf"/>
</dbReference>
<dbReference type="Pfam" id="PF02742">
    <property type="entry name" value="Fe_dep_repr_C"/>
    <property type="match status" value="1"/>
</dbReference>
<dbReference type="InterPro" id="IPR036388">
    <property type="entry name" value="WH-like_DNA-bd_sf"/>
</dbReference>
<dbReference type="Gene3D" id="1.10.10.10">
    <property type="entry name" value="Winged helix-like DNA-binding domain superfamily/Winged helix DNA-binding domain"/>
    <property type="match status" value="1"/>
</dbReference>
<evidence type="ECO:0000256" key="2">
    <source>
        <dbReference type="ARBA" id="ARBA00007871"/>
    </source>
</evidence>
<dbReference type="SUPFAM" id="SSF46785">
    <property type="entry name" value="Winged helix' DNA-binding domain"/>
    <property type="match status" value="1"/>
</dbReference>
<dbReference type="GO" id="GO:0046983">
    <property type="term" value="F:protein dimerization activity"/>
    <property type="evidence" value="ECO:0007669"/>
    <property type="project" value="InterPro"/>
</dbReference>
<keyword evidence="8" id="KW-0010">Activator</keyword>
<evidence type="ECO:0000256" key="4">
    <source>
        <dbReference type="ARBA" id="ARBA00022490"/>
    </source>
</evidence>
<dbReference type="PANTHER" id="PTHR33238">
    <property type="entry name" value="IRON (METAL) DEPENDENT REPRESSOR, DTXR FAMILY"/>
    <property type="match status" value="1"/>
</dbReference>
<evidence type="ECO:0000259" key="12">
    <source>
        <dbReference type="PROSITE" id="PS50944"/>
    </source>
</evidence>
<dbReference type="GO" id="GO:0003677">
    <property type="term" value="F:DNA binding"/>
    <property type="evidence" value="ECO:0007669"/>
    <property type="project" value="UniProtKB-KW"/>
</dbReference>
<dbReference type="OrthoDB" id="9791355at2"/>
<keyword evidence="4" id="KW-0963">Cytoplasm</keyword>
<dbReference type="GO" id="GO:0005737">
    <property type="term" value="C:cytoplasm"/>
    <property type="evidence" value="ECO:0007669"/>
    <property type="project" value="UniProtKB-SubCell"/>
</dbReference>
<keyword evidence="7" id="KW-0238">DNA-binding</keyword>
<keyword evidence="10" id="KW-0464">Manganese</keyword>
<dbReference type="InterPro" id="IPR036390">
    <property type="entry name" value="WH_DNA-bd_sf"/>
</dbReference>
<dbReference type="Gene3D" id="2.30.30.90">
    <property type="match status" value="1"/>
</dbReference>
<sequence>MKKHVNNANQEDYLKVIYQNGGLDEHVSNKVLSQKLQVSPPSVSEMLLKLSEEDYITYTPYKGAILTDKGAEVTATTIRNHRIFERFLYDSLDYSLREVHTLAEELEHVKDLDFFDKLYNFLGQPETCPHGSMINKDKIIFEKYTDPLSSFEIGSQVEIKRFDDSSKLLEFVEENSLGLGQTVNILEKNEEDDQVVISMNQNELVVPLAFALKIFVIPLENQN</sequence>
<dbReference type="InterPro" id="IPR038157">
    <property type="entry name" value="FeoA_core_dom"/>
</dbReference>
<comment type="caution">
    <text evidence="13">The sequence shown here is derived from an EMBL/GenBank/DDBJ whole genome shotgun (WGS) entry which is preliminary data.</text>
</comment>
<dbReference type="InterPro" id="IPR022689">
    <property type="entry name" value="Iron_dep_repressor"/>
</dbReference>